<evidence type="ECO:0000313" key="6">
    <source>
        <dbReference type="Proteomes" id="UP000183760"/>
    </source>
</evidence>
<gene>
    <name evidence="4" type="primary">trxB_1</name>
    <name evidence="4" type="ORF">MFU01_62220</name>
    <name evidence="5" type="ORF">SAMN05443572_11435</name>
</gene>
<sequence>MNDTQVKDVVIVGGGPAGLSAALILGRGRKRVLLCDAGAPRNERAEHMHGFVTRDGIPPAEFRAIGREQLGPYDVDVRDVRVERIEPKGTRFQVTLGDGQVIEARKVLLTTGLVDQVPDQPGFRELWAHSVFQCPYCHGWEIRDRGWGVLVHQENTHHPYVDFVLFLKGWTSNLTLYTQGKLTLTAEQRESLRRAEVRVVEGKVRGLIPTQDGQHLEAVELEDGTRVPQEYLFAHPPQKQTALVQGLGLTLDELGFVKVSPTLETSVPGIYAAGDLTTRLQGALVAASAGAMAAYTLNHLLNIDALGLPHTA</sequence>
<evidence type="ECO:0000259" key="3">
    <source>
        <dbReference type="Pfam" id="PF07992"/>
    </source>
</evidence>
<evidence type="ECO:0000256" key="2">
    <source>
        <dbReference type="ARBA" id="ARBA00023002"/>
    </source>
</evidence>
<dbReference type="Proteomes" id="UP000321514">
    <property type="component" value="Unassembled WGS sequence"/>
</dbReference>
<dbReference type="OrthoDB" id="9806179at2"/>
<evidence type="ECO:0000256" key="1">
    <source>
        <dbReference type="ARBA" id="ARBA00022630"/>
    </source>
</evidence>
<dbReference type="PANTHER" id="PTHR48105">
    <property type="entry name" value="THIOREDOXIN REDUCTASE 1-RELATED-RELATED"/>
    <property type="match status" value="1"/>
</dbReference>
<dbReference type="Pfam" id="PF07992">
    <property type="entry name" value="Pyr_redox_2"/>
    <property type="match status" value="2"/>
</dbReference>
<dbReference type="InterPro" id="IPR050097">
    <property type="entry name" value="Ferredoxin-NADP_redctase_2"/>
</dbReference>
<dbReference type="EMBL" id="FOIB01000014">
    <property type="protein sequence ID" value="SEU39407.1"/>
    <property type="molecule type" value="Genomic_DNA"/>
</dbReference>
<organism evidence="4 7">
    <name type="scientific">Myxococcus fulvus</name>
    <dbReference type="NCBI Taxonomy" id="33"/>
    <lineage>
        <taxon>Bacteria</taxon>
        <taxon>Pseudomonadati</taxon>
        <taxon>Myxococcota</taxon>
        <taxon>Myxococcia</taxon>
        <taxon>Myxococcales</taxon>
        <taxon>Cystobacterineae</taxon>
        <taxon>Myxococcaceae</taxon>
        <taxon>Myxococcus</taxon>
    </lineage>
</organism>
<dbReference type="GO" id="GO:0016491">
    <property type="term" value="F:oxidoreductase activity"/>
    <property type="evidence" value="ECO:0007669"/>
    <property type="project" value="UniProtKB-KW"/>
</dbReference>
<evidence type="ECO:0000313" key="7">
    <source>
        <dbReference type="Proteomes" id="UP000321514"/>
    </source>
</evidence>
<dbReference type="PRINTS" id="PR00368">
    <property type="entry name" value="FADPNR"/>
</dbReference>
<dbReference type="RefSeq" id="WP_074958660.1">
    <property type="nucleotide sequence ID" value="NZ_BJXR01000044.1"/>
</dbReference>
<dbReference type="InterPro" id="IPR036188">
    <property type="entry name" value="FAD/NAD-bd_sf"/>
</dbReference>
<evidence type="ECO:0000313" key="4">
    <source>
        <dbReference type="EMBL" id="GEN11185.1"/>
    </source>
</evidence>
<dbReference type="SUPFAM" id="SSF51905">
    <property type="entry name" value="FAD/NAD(P)-binding domain"/>
    <property type="match status" value="2"/>
</dbReference>
<dbReference type="PRINTS" id="PR00469">
    <property type="entry name" value="PNDRDTASEII"/>
</dbReference>
<accession>A0A511TAI4</accession>
<reference evidence="4 7" key="2">
    <citation type="submission" date="2019-07" db="EMBL/GenBank/DDBJ databases">
        <title>Whole genome shotgun sequence of Myxococcus fulvus NBRC 100333.</title>
        <authorList>
            <person name="Hosoyama A."/>
            <person name="Uohara A."/>
            <person name="Ohji S."/>
            <person name="Ichikawa N."/>
        </authorList>
    </citation>
    <scope>NUCLEOTIDE SEQUENCE [LARGE SCALE GENOMIC DNA]</scope>
    <source>
        <strain evidence="4 7">NBRC 100333</strain>
    </source>
</reference>
<name>A0A511TAI4_MYXFU</name>
<comment type="caution">
    <text evidence="4">The sequence shown here is derived from an EMBL/GenBank/DDBJ whole genome shotgun (WGS) entry which is preliminary data.</text>
</comment>
<dbReference type="InterPro" id="IPR023753">
    <property type="entry name" value="FAD/NAD-binding_dom"/>
</dbReference>
<keyword evidence="1" id="KW-0285">Flavoprotein</keyword>
<dbReference type="Proteomes" id="UP000183760">
    <property type="component" value="Unassembled WGS sequence"/>
</dbReference>
<evidence type="ECO:0000313" key="5">
    <source>
        <dbReference type="EMBL" id="SEU39407.1"/>
    </source>
</evidence>
<dbReference type="STRING" id="1334629.MFUL124B02_42605"/>
<protein>
    <submittedName>
        <fullName evidence="4">Thioredoxin reductase</fullName>
    </submittedName>
</protein>
<proteinExistence type="predicted"/>
<feature type="domain" description="FAD/NAD(P)-binding" evidence="3">
    <location>
        <begin position="7"/>
        <end position="141"/>
    </location>
</feature>
<dbReference type="AlphaFoldDB" id="A0A511TAI4"/>
<keyword evidence="6" id="KW-1185">Reference proteome</keyword>
<dbReference type="EMBL" id="BJXR01000044">
    <property type="protein sequence ID" value="GEN11185.1"/>
    <property type="molecule type" value="Genomic_DNA"/>
</dbReference>
<dbReference type="Gene3D" id="3.50.50.60">
    <property type="entry name" value="FAD/NAD(P)-binding domain"/>
    <property type="match status" value="2"/>
</dbReference>
<reference evidence="5 6" key="1">
    <citation type="submission" date="2016-10" db="EMBL/GenBank/DDBJ databases">
        <authorList>
            <person name="Varghese N."/>
            <person name="Submissions S."/>
        </authorList>
    </citation>
    <scope>NUCLEOTIDE SEQUENCE [LARGE SCALE GENOMIC DNA]</scope>
    <source>
        <strain evidence="5 6">DSM 16525</strain>
    </source>
</reference>
<keyword evidence="2" id="KW-0560">Oxidoreductase</keyword>
<feature type="domain" description="FAD/NAD(P)-binding" evidence="3">
    <location>
        <begin position="185"/>
        <end position="290"/>
    </location>
</feature>